<feature type="region of interest" description="Disordered" evidence="2">
    <location>
        <begin position="425"/>
        <end position="462"/>
    </location>
</feature>
<dbReference type="GO" id="GO:0000126">
    <property type="term" value="C:transcription factor TFIIIB complex"/>
    <property type="evidence" value="ECO:0007669"/>
    <property type="project" value="TreeGrafter"/>
</dbReference>
<feature type="region of interest" description="Disordered" evidence="2">
    <location>
        <begin position="1"/>
        <end position="84"/>
    </location>
</feature>
<feature type="region of interest" description="Disordered" evidence="2">
    <location>
        <begin position="227"/>
        <end position="249"/>
    </location>
</feature>
<proteinExistence type="predicted"/>
<organism evidence="4 5">
    <name type="scientific">Frankliniella fusca</name>
    <dbReference type="NCBI Taxonomy" id="407009"/>
    <lineage>
        <taxon>Eukaryota</taxon>
        <taxon>Metazoa</taxon>
        <taxon>Ecdysozoa</taxon>
        <taxon>Arthropoda</taxon>
        <taxon>Hexapoda</taxon>
        <taxon>Insecta</taxon>
        <taxon>Pterygota</taxon>
        <taxon>Neoptera</taxon>
        <taxon>Paraneoptera</taxon>
        <taxon>Thysanoptera</taxon>
        <taxon>Terebrantia</taxon>
        <taxon>Thripoidea</taxon>
        <taxon>Thripidae</taxon>
        <taxon>Frankliniella</taxon>
    </lineage>
</organism>
<feature type="region of interest" description="Disordered" evidence="2">
    <location>
        <begin position="1024"/>
        <end position="1045"/>
    </location>
</feature>
<dbReference type="PANTHER" id="PTHR22929">
    <property type="entry name" value="RNA POLYMERASE III TRANSCRIPTION INITIATION FACTOR B"/>
    <property type="match status" value="1"/>
</dbReference>
<dbReference type="SMART" id="SM00717">
    <property type="entry name" value="SANT"/>
    <property type="match status" value="1"/>
</dbReference>
<feature type="compositionally biased region" description="Basic residues" evidence="2">
    <location>
        <begin position="655"/>
        <end position="668"/>
    </location>
</feature>
<dbReference type="InterPro" id="IPR039467">
    <property type="entry name" value="TFIIIB_B''_Myb"/>
</dbReference>
<comment type="subcellular location">
    <subcellularLocation>
        <location evidence="1">Nucleus</location>
    </subcellularLocation>
</comment>
<dbReference type="GO" id="GO:0070898">
    <property type="term" value="P:RNA polymerase III preinitiation complex assembly"/>
    <property type="evidence" value="ECO:0007669"/>
    <property type="project" value="TreeGrafter"/>
</dbReference>
<dbReference type="GO" id="GO:0001156">
    <property type="term" value="F:TFIIIC-class transcription factor complex binding"/>
    <property type="evidence" value="ECO:0007669"/>
    <property type="project" value="TreeGrafter"/>
</dbReference>
<evidence type="ECO:0000313" key="5">
    <source>
        <dbReference type="Proteomes" id="UP001219518"/>
    </source>
</evidence>
<feature type="compositionally biased region" description="Polar residues" evidence="2">
    <location>
        <begin position="692"/>
        <end position="710"/>
    </location>
</feature>
<feature type="compositionally biased region" description="Basic and acidic residues" evidence="2">
    <location>
        <begin position="444"/>
        <end position="455"/>
    </location>
</feature>
<evidence type="ECO:0000256" key="2">
    <source>
        <dbReference type="SAM" id="MobiDB-lite"/>
    </source>
</evidence>
<gene>
    <name evidence="4" type="ORF">KUF71_015604</name>
</gene>
<protein>
    <submittedName>
        <fullName evidence="4">Transcription factor TFIIIB component B''-like protein</fullName>
    </submittedName>
</protein>
<feature type="region of interest" description="Disordered" evidence="2">
    <location>
        <begin position="320"/>
        <end position="369"/>
    </location>
</feature>
<feature type="domain" description="Myb-like" evidence="3">
    <location>
        <begin position="514"/>
        <end position="562"/>
    </location>
</feature>
<dbReference type="EMBL" id="JAHWGI010001285">
    <property type="protein sequence ID" value="KAK3927320.1"/>
    <property type="molecule type" value="Genomic_DNA"/>
</dbReference>
<dbReference type="SUPFAM" id="SSF46689">
    <property type="entry name" value="Homeodomain-like"/>
    <property type="match status" value="1"/>
</dbReference>
<feature type="compositionally biased region" description="Basic residues" evidence="2">
    <location>
        <begin position="756"/>
        <end position="768"/>
    </location>
</feature>
<sequence>MATRRSRIKAVANLPARRNRPVASSSTSNEKLDDADEEKITSPSKTIKSEYPKDPPLDSGEKTDNPWKLSETVSDSSLTTDRKSVIVTIEQDRKSVIVNRDHCITSTKSSSPDDGVKESCSESFPPASIRDEGEITDSSRGCSEPSSTEIDKASQSFTNRGPAHGGIEETSKCKSIIDTSCSLSQSELGKGDAATVVSNDSSGTLNTRLPLRSRRTKPAVNLTAATRKRPANDVMSSPSPCSPPPNKLKTSELLQRKISDSDNILIPVINPEEKSKQAVPSDLNESTNLSDAHIATLISPEKKFNSVGRTVADSPGCFKIPESSPLKSKANSQDIVNETSSTLDKTNSSSQKEVGNVKRKQSLSAQKVAAARKSLKSRLSSDGPLPRSSLTMFDLIFYNPSKNPMKSTDNPSHKMRDRLNSVSSISSIQEDRLNEESVDDVDGDGGKENSNHDSGETAMPVPQVKVGPDGSLILDEQSLVIETTGTKKSREELERSEVVVETGSSYGHYKKIIRSKDWSDHETKKFYRALNVVGTDFSIMKPYFRNRSRRELKLKFKKEERLNPKLVNKALAEPLDFDISELEKECELEDEEEKRLEEEEAKKLETEKEAEKDNILDSEEKAKKPVKKRKSKCSVGMVEILSEEDENTAGSSAQRKAKPKARPKKVKRDKNADDDYNMLALGVDIPEKQKKQTFTKQDAESNSVNLSQTSKSKKKIIPLSASCSVNLESSPTTLFSSAEEIDSNTSKPAEVTNPGKVHHVRQYKKKPVKVSPPPPPPTSICVEVPTATTSVTSKERPIIVSNSQSQLERGLCTPNTSRIISSSGTKLVAAPPQFNTPVQNIPLRLPPLVGVRMSPPNAIQIVRQPFAQSTPISASAMKPLPPLITTSPASSKLPPSTPLKTVQVSGSCLPSTSTCIVSSSGSKVYTPLSRIQPVQGTPQNVQSQATYSLSTPVSRLLPSTPPLPRMEPGSIIVLKTPLPQNPDRHVLQVYMVTNTPQGSSPHSAIPITPTLPGISMLSAPSIQPASAKSPCISDDSDGEKILTKL</sequence>
<name>A0AAE1LPW5_9NEOP</name>
<dbReference type="InterPro" id="IPR001005">
    <property type="entry name" value="SANT/Myb"/>
</dbReference>
<reference evidence="4" key="1">
    <citation type="submission" date="2021-07" db="EMBL/GenBank/DDBJ databases">
        <authorList>
            <person name="Catto M.A."/>
            <person name="Jacobson A."/>
            <person name="Kennedy G."/>
            <person name="Labadie P."/>
            <person name="Hunt B.G."/>
            <person name="Srinivasan R."/>
        </authorList>
    </citation>
    <scope>NUCLEOTIDE SEQUENCE</scope>
    <source>
        <strain evidence="4">PL_HMW_Pooled</strain>
        <tissue evidence="4">Head</tissue>
    </source>
</reference>
<feature type="region of interest" description="Disordered" evidence="2">
    <location>
        <begin position="104"/>
        <end position="170"/>
    </location>
</feature>
<accession>A0AAE1LPW5</accession>
<evidence type="ECO:0000256" key="1">
    <source>
        <dbReference type="ARBA" id="ARBA00004123"/>
    </source>
</evidence>
<keyword evidence="5" id="KW-1185">Reference proteome</keyword>
<dbReference type="GO" id="GO:0005634">
    <property type="term" value="C:nucleus"/>
    <property type="evidence" value="ECO:0007669"/>
    <property type="project" value="UniProtKB-SubCell"/>
</dbReference>
<dbReference type="InterPro" id="IPR009057">
    <property type="entry name" value="Homeodomain-like_sf"/>
</dbReference>
<evidence type="ECO:0000313" key="4">
    <source>
        <dbReference type="EMBL" id="KAK3927320.1"/>
    </source>
</evidence>
<feature type="compositionally biased region" description="Basic and acidic residues" evidence="2">
    <location>
        <begin position="47"/>
        <end position="65"/>
    </location>
</feature>
<dbReference type="AlphaFoldDB" id="A0AAE1LPW5"/>
<dbReference type="Pfam" id="PF15963">
    <property type="entry name" value="Myb_DNA-bind_7"/>
    <property type="match status" value="1"/>
</dbReference>
<dbReference type="PANTHER" id="PTHR22929:SF0">
    <property type="entry name" value="TRANSCRIPTION FACTOR TFIIIB COMPONENT B'' HOMOLOG"/>
    <property type="match status" value="1"/>
</dbReference>
<dbReference type="Proteomes" id="UP001219518">
    <property type="component" value="Unassembled WGS sequence"/>
</dbReference>
<reference evidence="4" key="2">
    <citation type="journal article" date="2023" name="BMC Genomics">
        <title>Pest status, molecular evolution, and epigenetic factors derived from the genome assembly of Frankliniella fusca, a thysanopteran phytovirus vector.</title>
        <authorList>
            <person name="Catto M.A."/>
            <person name="Labadie P.E."/>
            <person name="Jacobson A.L."/>
            <person name="Kennedy G.G."/>
            <person name="Srinivasan R."/>
            <person name="Hunt B.G."/>
        </authorList>
    </citation>
    <scope>NUCLEOTIDE SEQUENCE</scope>
    <source>
        <strain evidence="4">PL_HMW_Pooled</strain>
    </source>
</reference>
<feature type="compositionally biased region" description="Polar residues" evidence="2">
    <location>
        <begin position="136"/>
        <end position="159"/>
    </location>
</feature>
<evidence type="ECO:0000259" key="3">
    <source>
        <dbReference type="SMART" id="SM00717"/>
    </source>
</evidence>
<feature type="compositionally biased region" description="Basic and acidic residues" evidence="2">
    <location>
        <begin position="593"/>
        <end position="623"/>
    </location>
</feature>
<feature type="compositionally biased region" description="Polar residues" evidence="2">
    <location>
        <begin position="325"/>
        <end position="353"/>
    </location>
</feature>
<feature type="region of interest" description="Disordered" evidence="2">
    <location>
        <begin position="737"/>
        <end position="781"/>
    </location>
</feature>
<comment type="caution">
    <text evidence="4">The sequence shown here is derived from an EMBL/GenBank/DDBJ whole genome shotgun (WGS) entry which is preliminary data.</text>
</comment>
<feature type="region of interest" description="Disordered" evidence="2">
    <location>
        <begin position="588"/>
        <end position="712"/>
    </location>
</feature>